<dbReference type="InterPro" id="IPR000847">
    <property type="entry name" value="LysR_HTH_N"/>
</dbReference>
<accession>A0A9D2IGZ2</accession>
<dbReference type="Gene3D" id="3.40.190.10">
    <property type="entry name" value="Periplasmic binding protein-like II"/>
    <property type="match status" value="2"/>
</dbReference>
<evidence type="ECO:0000313" key="7">
    <source>
        <dbReference type="Proteomes" id="UP000824024"/>
    </source>
</evidence>
<organism evidence="6 7">
    <name type="scientific">Candidatus Eubacterium avistercoris</name>
    <dbReference type="NCBI Taxonomy" id="2838567"/>
    <lineage>
        <taxon>Bacteria</taxon>
        <taxon>Bacillati</taxon>
        <taxon>Bacillota</taxon>
        <taxon>Clostridia</taxon>
        <taxon>Eubacteriales</taxon>
        <taxon>Eubacteriaceae</taxon>
        <taxon>Eubacterium</taxon>
    </lineage>
</organism>
<dbReference type="GO" id="GO:0032993">
    <property type="term" value="C:protein-DNA complex"/>
    <property type="evidence" value="ECO:0007669"/>
    <property type="project" value="TreeGrafter"/>
</dbReference>
<dbReference type="CDD" id="cd05466">
    <property type="entry name" value="PBP2_LTTR_substrate"/>
    <property type="match status" value="1"/>
</dbReference>
<dbReference type="PRINTS" id="PR00039">
    <property type="entry name" value="HTHLYSR"/>
</dbReference>
<evidence type="ECO:0000256" key="1">
    <source>
        <dbReference type="ARBA" id="ARBA00009437"/>
    </source>
</evidence>
<sequence length="307" mass="35420">MNTSQLKYFLSAARHLSFSETAKEFYMTQPAISHQISDLEQELGTRLFTRNARGVALTRAGELFLEDAKRFLDLELQSRERLQALAAADYHRLTIGYLASPCRYFLPEVIARFTKKYPQVDIELKRLDALGVLSSLDREQYDIYFSLLEDLNQKKSYHTRKIHEDNYCLICRKDHPCLSNFKIDYGKLATEPFLIFAPDKAAYMNRQIHQVCRDLNISPRVVHTYTSMEEILFAVEAGLGITILPYKTCDYLNAALVYVPLDSSNTSCAIGAAWHDKEDNPAVNWFMTVLNQYLLELSSNEYFHLIN</sequence>
<name>A0A9D2IGZ2_9FIRM</name>
<comment type="similarity">
    <text evidence="1">Belongs to the LysR transcriptional regulatory family.</text>
</comment>
<proteinExistence type="inferred from homology"/>
<dbReference type="PANTHER" id="PTHR30346:SF28">
    <property type="entry name" value="HTH-TYPE TRANSCRIPTIONAL REGULATOR CYNR"/>
    <property type="match status" value="1"/>
</dbReference>
<dbReference type="InterPro" id="IPR005119">
    <property type="entry name" value="LysR_subst-bd"/>
</dbReference>
<dbReference type="InterPro" id="IPR036390">
    <property type="entry name" value="WH_DNA-bd_sf"/>
</dbReference>
<dbReference type="SUPFAM" id="SSF53850">
    <property type="entry name" value="Periplasmic binding protein-like II"/>
    <property type="match status" value="1"/>
</dbReference>
<dbReference type="GO" id="GO:0003677">
    <property type="term" value="F:DNA binding"/>
    <property type="evidence" value="ECO:0007669"/>
    <property type="project" value="UniProtKB-KW"/>
</dbReference>
<dbReference type="Pfam" id="PF03466">
    <property type="entry name" value="LysR_substrate"/>
    <property type="match status" value="1"/>
</dbReference>
<evidence type="ECO:0000256" key="4">
    <source>
        <dbReference type="ARBA" id="ARBA00023163"/>
    </source>
</evidence>
<protein>
    <submittedName>
        <fullName evidence="6">LysR family transcriptional regulator</fullName>
    </submittedName>
</protein>
<dbReference type="FunFam" id="1.10.10.10:FF:000001">
    <property type="entry name" value="LysR family transcriptional regulator"/>
    <property type="match status" value="1"/>
</dbReference>
<keyword evidence="4" id="KW-0804">Transcription</keyword>
<reference evidence="6" key="1">
    <citation type="journal article" date="2021" name="PeerJ">
        <title>Extensive microbial diversity within the chicken gut microbiome revealed by metagenomics and culture.</title>
        <authorList>
            <person name="Gilroy R."/>
            <person name="Ravi A."/>
            <person name="Getino M."/>
            <person name="Pursley I."/>
            <person name="Horton D.L."/>
            <person name="Alikhan N.F."/>
            <person name="Baker D."/>
            <person name="Gharbi K."/>
            <person name="Hall N."/>
            <person name="Watson M."/>
            <person name="Adriaenssens E.M."/>
            <person name="Foster-Nyarko E."/>
            <person name="Jarju S."/>
            <person name="Secka A."/>
            <person name="Antonio M."/>
            <person name="Oren A."/>
            <person name="Chaudhuri R.R."/>
            <person name="La Ragione R."/>
            <person name="Hildebrand F."/>
            <person name="Pallen M.J."/>
        </authorList>
    </citation>
    <scope>NUCLEOTIDE SEQUENCE</scope>
    <source>
        <strain evidence="6">CHK192-9172</strain>
    </source>
</reference>
<reference evidence="6" key="2">
    <citation type="submission" date="2021-04" db="EMBL/GenBank/DDBJ databases">
        <authorList>
            <person name="Gilroy R."/>
        </authorList>
    </citation>
    <scope>NUCLEOTIDE SEQUENCE</scope>
    <source>
        <strain evidence="6">CHK192-9172</strain>
    </source>
</reference>
<dbReference type="Proteomes" id="UP000824024">
    <property type="component" value="Unassembled WGS sequence"/>
</dbReference>
<evidence type="ECO:0000259" key="5">
    <source>
        <dbReference type="PROSITE" id="PS50931"/>
    </source>
</evidence>
<keyword evidence="3" id="KW-0238">DNA-binding</keyword>
<feature type="domain" description="HTH lysR-type" evidence="5">
    <location>
        <begin position="1"/>
        <end position="58"/>
    </location>
</feature>
<dbReference type="PROSITE" id="PS50931">
    <property type="entry name" value="HTH_LYSR"/>
    <property type="match status" value="1"/>
</dbReference>
<dbReference type="Pfam" id="PF00126">
    <property type="entry name" value="HTH_1"/>
    <property type="match status" value="1"/>
</dbReference>
<dbReference type="InterPro" id="IPR036388">
    <property type="entry name" value="WH-like_DNA-bd_sf"/>
</dbReference>
<dbReference type="GO" id="GO:0003700">
    <property type="term" value="F:DNA-binding transcription factor activity"/>
    <property type="evidence" value="ECO:0007669"/>
    <property type="project" value="InterPro"/>
</dbReference>
<dbReference type="SUPFAM" id="SSF46785">
    <property type="entry name" value="Winged helix' DNA-binding domain"/>
    <property type="match status" value="1"/>
</dbReference>
<dbReference type="Gene3D" id="1.10.10.10">
    <property type="entry name" value="Winged helix-like DNA-binding domain superfamily/Winged helix DNA-binding domain"/>
    <property type="match status" value="1"/>
</dbReference>
<evidence type="ECO:0000256" key="2">
    <source>
        <dbReference type="ARBA" id="ARBA00023015"/>
    </source>
</evidence>
<dbReference type="EMBL" id="DXCH01000267">
    <property type="protein sequence ID" value="HIZ08216.1"/>
    <property type="molecule type" value="Genomic_DNA"/>
</dbReference>
<gene>
    <name evidence="6" type="ORF">IAA08_09800</name>
</gene>
<dbReference type="AlphaFoldDB" id="A0A9D2IGZ2"/>
<evidence type="ECO:0000313" key="6">
    <source>
        <dbReference type="EMBL" id="HIZ08216.1"/>
    </source>
</evidence>
<dbReference type="PANTHER" id="PTHR30346">
    <property type="entry name" value="TRANSCRIPTIONAL DUAL REGULATOR HCAR-RELATED"/>
    <property type="match status" value="1"/>
</dbReference>
<keyword evidence="2" id="KW-0805">Transcription regulation</keyword>
<evidence type="ECO:0000256" key="3">
    <source>
        <dbReference type="ARBA" id="ARBA00023125"/>
    </source>
</evidence>
<comment type="caution">
    <text evidence="6">The sequence shown here is derived from an EMBL/GenBank/DDBJ whole genome shotgun (WGS) entry which is preliminary data.</text>
</comment>